<feature type="region of interest" description="Disordered" evidence="1">
    <location>
        <begin position="95"/>
        <end position="159"/>
    </location>
</feature>
<evidence type="ECO:0000313" key="2">
    <source>
        <dbReference type="EMBL" id="TKA77115.1"/>
    </source>
</evidence>
<name>A0A4U0XQC5_9PEZI</name>
<proteinExistence type="predicted"/>
<dbReference type="Proteomes" id="UP000308768">
    <property type="component" value="Unassembled WGS sequence"/>
</dbReference>
<dbReference type="EMBL" id="NAJN01000203">
    <property type="protein sequence ID" value="TKA77115.1"/>
    <property type="molecule type" value="Genomic_DNA"/>
</dbReference>
<comment type="caution">
    <text evidence="2">The sequence shown here is derived from an EMBL/GenBank/DDBJ whole genome shotgun (WGS) entry which is preliminary data.</text>
</comment>
<feature type="compositionally biased region" description="Polar residues" evidence="1">
    <location>
        <begin position="95"/>
        <end position="111"/>
    </location>
</feature>
<accession>A0A4U0XQC5</accession>
<organism evidence="2 3">
    <name type="scientific">Cryomyces minteri</name>
    <dbReference type="NCBI Taxonomy" id="331657"/>
    <lineage>
        <taxon>Eukaryota</taxon>
        <taxon>Fungi</taxon>
        <taxon>Dikarya</taxon>
        <taxon>Ascomycota</taxon>
        <taxon>Pezizomycotina</taxon>
        <taxon>Dothideomycetes</taxon>
        <taxon>Dothideomycetes incertae sedis</taxon>
        <taxon>Cryomyces</taxon>
    </lineage>
</organism>
<protein>
    <submittedName>
        <fullName evidence="2">Uncharacterized protein</fullName>
    </submittedName>
</protein>
<keyword evidence="3" id="KW-1185">Reference proteome</keyword>
<sequence length="466" mass="51279">DTDTLKRQIRAADRSNAALKVRLASAKQDNLRAKSKMRLALGDITARSRKMFHLELALARTQQWRGQLGTLPQTTHSANIPDLLGFNGGETQELLSTPTWPLSPFDSSSGDSYDESLTSLSTPLHTLPHKHSGKASGSGVGTLTPSTAGEASPHRDAQPRFESPYKYVSYFEASSKDLEHNGTCEDVGKAGAANDDCGDRVFESRGELNRAAHINEITAGFEDLQYSDIFVFGLMYQPSPLEKDVYRTVIVANVPIETTLQDVMEKVRGGLIVSTQLLDTVKITGTQTVMMIFFSETSASAYAKFAAAHPVVFGGRIAQVTHLQNQTWPMEARLHAAILKGNNTRCLSIQNLPADMEPADLVASLQPLHNLKTDYVESLRSDRSGLLHVTFESVKVAGMARSKLMDLVRFRDCIVRFEPDPCQQPLETLLERGLKSPNDRDMGFHPPAMFSFEYRSGEDTSSAICD</sequence>
<dbReference type="OrthoDB" id="5244622at2759"/>
<evidence type="ECO:0000256" key="1">
    <source>
        <dbReference type="SAM" id="MobiDB-lite"/>
    </source>
</evidence>
<feature type="compositionally biased region" description="Low complexity" evidence="1">
    <location>
        <begin position="116"/>
        <end position="126"/>
    </location>
</feature>
<dbReference type="AlphaFoldDB" id="A0A4U0XQC5"/>
<gene>
    <name evidence="2" type="ORF">B0A49_03220</name>
</gene>
<evidence type="ECO:0000313" key="3">
    <source>
        <dbReference type="Proteomes" id="UP000308768"/>
    </source>
</evidence>
<feature type="non-terminal residue" evidence="2">
    <location>
        <position position="1"/>
    </location>
</feature>
<reference evidence="2 3" key="1">
    <citation type="submission" date="2017-03" db="EMBL/GenBank/DDBJ databases">
        <title>Genomes of endolithic fungi from Antarctica.</title>
        <authorList>
            <person name="Coleine C."/>
            <person name="Masonjones S."/>
            <person name="Stajich J.E."/>
        </authorList>
    </citation>
    <scope>NUCLEOTIDE SEQUENCE [LARGE SCALE GENOMIC DNA]</scope>
    <source>
        <strain evidence="2 3">CCFEE 5187</strain>
    </source>
</reference>